<keyword evidence="6 8" id="KW-0408">Iron</keyword>
<organism evidence="10 11">
    <name type="scientific">Penicillium cf. griseofulvum</name>
    <dbReference type="NCBI Taxonomy" id="2972120"/>
    <lineage>
        <taxon>Eukaryota</taxon>
        <taxon>Fungi</taxon>
        <taxon>Dikarya</taxon>
        <taxon>Ascomycota</taxon>
        <taxon>Pezizomycotina</taxon>
        <taxon>Eurotiomycetes</taxon>
        <taxon>Eurotiomycetidae</taxon>
        <taxon>Eurotiales</taxon>
        <taxon>Aspergillaceae</taxon>
        <taxon>Penicillium</taxon>
    </lineage>
</organism>
<proteinExistence type="inferred from homology"/>
<dbReference type="SUPFAM" id="SSF48264">
    <property type="entry name" value="Cytochrome P450"/>
    <property type="match status" value="1"/>
</dbReference>
<dbReference type="GO" id="GO:0016705">
    <property type="term" value="F:oxidoreductase activity, acting on paired donors, with incorporation or reduction of molecular oxygen"/>
    <property type="evidence" value="ECO:0007669"/>
    <property type="project" value="InterPro"/>
</dbReference>
<reference evidence="10" key="2">
    <citation type="journal article" date="2023" name="IMA Fungus">
        <title>Comparative genomic study of the Penicillium genus elucidates a diverse pangenome and 15 lateral gene transfer events.</title>
        <authorList>
            <person name="Petersen C."/>
            <person name="Sorensen T."/>
            <person name="Nielsen M.R."/>
            <person name="Sondergaard T.E."/>
            <person name="Sorensen J.L."/>
            <person name="Fitzpatrick D.A."/>
            <person name="Frisvad J.C."/>
            <person name="Nielsen K.L."/>
        </authorList>
    </citation>
    <scope>NUCLEOTIDE SEQUENCE</scope>
    <source>
        <strain evidence="10">IBT 16849</strain>
    </source>
</reference>
<dbReference type="GO" id="GO:0043386">
    <property type="term" value="P:mycotoxin biosynthetic process"/>
    <property type="evidence" value="ECO:0007669"/>
    <property type="project" value="UniProtKB-ARBA"/>
</dbReference>
<keyword evidence="11" id="KW-1185">Reference proteome</keyword>
<dbReference type="PRINTS" id="PR00465">
    <property type="entry name" value="EP450IV"/>
</dbReference>
<dbReference type="PANTHER" id="PTHR46206:SF1">
    <property type="entry name" value="P450, PUTATIVE (EUROFUNG)-RELATED"/>
    <property type="match status" value="1"/>
</dbReference>
<keyword evidence="5 9" id="KW-0560">Oxidoreductase</keyword>
<evidence type="ECO:0000256" key="3">
    <source>
        <dbReference type="ARBA" id="ARBA00022617"/>
    </source>
</evidence>
<evidence type="ECO:0000256" key="1">
    <source>
        <dbReference type="ARBA" id="ARBA00001971"/>
    </source>
</evidence>
<dbReference type="PROSITE" id="PS00086">
    <property type="entry name" value="CYTOCHROME_P450"/>
    <property type="match status" value="1"/>
</dbReference>
<dbReference type="Proteomes" id="UP001150879">
    <property type="component" value="Unassembled WGS sequence"/>
</dbReference>
<evidence type="ECO:0000313" key="11">
    <source>
        <dbReference type="Proteomes" id="UP001150879"/>
    </source>
</evidence>
<evidence type="ECO:0000256" key="6">
    <source>
        <dbReference type="ARBA" id="ARBA00023004"/>
    </source>
</evidence>
<keyword evidence="3 8" id="KW-0349">Heme</keyword>
<reference evidence="10" key="1">
    <citation type="submission" date="2022-11" db="EMBL/GenBank/DDBJ databases">
        <authorList>
            <person name="Petersen C."/>
        </authorList>
    </citation>
    <scope>NUCLEOTIDE SEQUENCE</scope>
    <source>
        <strain evidence="10">IBT 16849</strain>
    </source>
</reference>
<dbReference type="InterPro" id="IPR001128">
    <property type="entry name" value="Cyt_P450"/>
</dbReference>
<evidence type="ECO:0000256" key="7">
    <source>
        <dbReference type="ARBA" id="ARBA00023033"/>
    </source>
</evidence>
<dbReference type="GO" id="GO:0020037">
    <property type="term" value="F:heme binding"/>
    <property type="evidence" value="ECO:0007669"/>
    <property type="project" value="InterPro"/>
</dbReference>
<name>A0A9W9T2B6_9EURO</name>
<dbReference type="GO" id="GO:0005506">
    <property type="term" value="F:iron ion binding"/>
    <property type="evidence" value="ECO:0007669"/>
    <property type="project" value="InterPro"/>
</dbReference>
<evidence type="ECO:0000256" key="5">
    <source>
        <dbReference type="ARBA" id="ARBA00023002"/>
    </source>
</evidence>
<gene>
    <name evidence="10" type="ORF">N7472_003316</name>
</gene>
<dbReference type="OrthoDB" id="1844152at2759"/>
<dbReference type="CDD" id="cd11041">
    <property type="entry name" value="CYP503A1-like"/>
    <property type="match status" value="1"/>
</dbReference>
<keyword evidence="4 8" id="KW-0479">Metal-binding</keyword>
<dbReference type="InterPro" id="IPR002403">
    <property type="entry name" value="Cyt_P450_E_grp-IV"/>
</dbReference>
<evidence type="ECO:0000256" key="9">
    <source>
        <dbReference type="RuleBase" id="RU000461"/>
    </source>
</evidence>
<dbReference type="InterPro" id="IPR036396">
    <property type="entry name" value="Cyt_P450_sf"/>
</dbReference>
<evidence type="ECO:0000256" key="8">
    <source>
        <dbReference type="PIRSR" id="PIRSR602403-1"/>
    </source>
</evidence>
<dbReference type="Pfam" id="PF00067">
    <property type="entry name" value="p450"/>
    <property type="match status" value="1"/>
</dbReference>
<evidence type="ECO:0000256" key="2">
    <source>
        <dbReference type="ARBA" id="ARBA00010617"/>
    </source>
</evidence>
<feature type="binding site" description="axial binding residue" evidence="8">
    <location>
        <position position="170"/>
    </location>
    <ligand>
        <name>heme</name>
        <dbReference type="ChEBI" id="CHEBI:30413"/>
    </ligand>
    <ligandPart>
        <name>Fe</name>
        <dbReference type="ChEBI" id="CHEBI:18248"/>
    </ligandPart>
</feature>
<dbReference type="GO" id="GO:0004497">
    <property type="term" value="F:monooxygenase activity"/>
    <property type="evidence" value="ECO:0007669"/>
    <property type="project" value="UniProtKB-KW"/>
</dbReference>
<keyword evidence="7 9" id="KW-0503">Monooxygenase</keyword>
<dbReference type="InterPro" id="IPR017972">
    <property type="entry name" value="Cyt_P450_CS"/>
</dbReference>
<dbReference type="EMBL" id="JAPQKP010000002">
    <property type="protein sequence ID" value="KAJ5206868.1"/>
    <property type="molecule type" value="Genomic_DNA"/>
</dbReference>
<dbReference type="PANTHER" id="PTHR46206">
    <property type="entry name" value="CYTOCHROME P450"/>
    <property type="match status" value="1"/>
</dbReference>
<evidence type="ECO:0000256" key="4">
    <source>
        <dbReference type="ARBA" id="ARBA00022723"/>
    </source>
</evidence>
<comment type="caution">
    <text evidence="10">The sequence shown here is derived from an EMBL/GenBank/DDBJ whole genome shotgun (WGS) entry which is preliminary data.</text>
</comment>
<accession>A0A9W9T2B6</accession>
<sequence length="223" mass="24869">MLNFVAIETMAMSMAHTVIDLYSAPDCASFVAGLREELDRVWHEESQQQQQPQAGQWTKAGLDRLVRVDSTIRESMRVSDLSYIAVPRMVVHPAGLDFQQAGGLLHIPQGVRVCVPSHAIQRDPDCYSDPFIFNSFRFSDTNQVAAARKAPSIATTTDTFHAFGHGRHGCPGRLFAAQTIKLMLAYLMQHYEADPLKHVVEKEVQVGTARPNASLCLLVHRRD</sequence>
<comment type="similarity">
    <text evidence="2 9">Belongs to the cytochrome P450 family.</text>
</comment>
<protein>
    <submittedName>
        <fullName evidence="10">Ent-kaurene oxidase</fullName>
    </submittedName>
</protein>
<dbReference type="Gene3D" id="1.10.630.10">
    <property type="entry name" value="Cytochrome P450"/>
    <property type="match status" value="1"/>
</dbReference>
<comment type="cofactor">
    <cofactor evidence="1 8">
        <name>heme</name>
        <dbReference type="ChEBI" id="CHEBI:30413"/>
    </cofactor>
</comment>
<evidence type="ECO:0000313" key="10">
    <source>
        <dbReference type="EMBL" id="KAJ5206868.1"/>
    </source>
</evidence>
<dbReference type="AlphaFoldDB" id="A0A9W9T2B6"/>